<feature type="region of interest" description="Disordered" evidence="7">
    <location>
        <begin position="409"/>
        <end position="531"/>
    </location>
</feature>
<dbReference type="SMART" id="SM00401">
    <property type="entry name" value="ZnF_GATA"/>
    <property type="match status" value="1"/>
</dbReference>
<keyword evidence="2 6" id="KW-0863">Zinc-finger</keyword>
<feature type="region of interest" description="Disordered" evidence="7">
    <location>
        <begin position="1"/>
        <end position="143"/>
    </location>
</feature>
<feature type="compositionally biased region" description="Basic and acidic residues" evidence="7">
    <location>
        <begin position="256"/>
        <end position="272"/>
    </location>
</feature>
<feature type="compositionally biased region" description="Low complexity" evidence="7">
    <location>
        <begin position="101"/>
        <end position="130"/>
    </location>
</feature>
<name>A0ABR4N348_9FUNG</name>
<feature type="region of interest" description="Disordered" evidence="7">
    <location>
        <begin position="587"/>
        <end position="682"/>
    </location>
</feature>
<feature type="compositionally biased region" description="Low complexity" evidence="7">
    <location>
        <begin position="657"/>
        <end position="673"/>
    </location>
</feature>
<dbReference type="CDD" id="cd00202">
    <property type="entry name" value="ZnF_GATA"/>
    <property type="match status" value="1"/>
</dbReference>
<feature type="compositionally biased region" description="Low complexity" evidence="7">
    <location>
        <begin position="630"/>
        <end position="641"/>
    </location>
</feature>
<keyword evidence="10" id="KW-1185">Reference proteome</keyword>
<dbReference type="PANTHER" id="PTHR47172">
    <property type="entry name" value="OS01G0976800 PROTEIN"/>
    <property type="match status" value="1"/>
</dbReference>
<feature type="compositionally biased region" description="Low complexity" evidence="7">
    <location>
        <begin position="9"/>
        <end position="29"/>
    </location>
</feature>
<feature type="compositionally biased region" description="Low complexity" evidence="7">
    <location>
        <begin position="50"/>
        <end position="61"/>
    </location>
</feature>
<feature type="domain" description="GATA-type" evidence="8">
    <location>
        <begin position="145"/>
        <end position="181"/>
    </location>
</feature>
<protein>
    <recommendedName>
        <fullName evidence="8">GATA-type domain-containing protein</fullName>
    </recommendedName>
</protein>
<evidence type="ECO:0000259" key="8">
    <source>
        <dbReference type="PROSITE" id="PS50114"/>
    </source>
</evidence>
<dbReference type="PANTHER" id="PTHR47172:SF24">
    <property type="entry name" value="GATA ZINC FINGER DOMAIN-CONTAINING PROTEIN 14-RELATED"/>
    <property type="match status" value="1"/>
</dbReference>
<reference evidence="9 10" key="1">
    <citation type="submission" date="2023-09" db="EMBL/GenBank/DDBJ databases">
        <title>Pangenome analysis of Batrachochytrium dendrobatidis and related Chytrids.</title>
        <authorList>
            <person name="Yacoub M.N."/>
            <person name="Stajich J.E."/>
            <person name="James T.Y."/>
        </authorList>
    </citation>
    <scope>NUCLEOTIDE SEQUENCE [LARGE SCALE GENOMIC DNA]</scope>
    <source>
        <strain evidence="9 10">JEL0888</strain>
    </source>
</reference>
<organism evidence="9 10">
    <name type="scientific">Polyrhizophydium stewartii</name>
    <dbReference type="NCBI Taxonomy" id="2732419"/>
    <lineage>
        <taxon>Eukaryota</taxon>
        <taxon>Fungi</taxon>
        <taxon>Fungi incertae sedis</taxon>
        <taxon>Chytridiomycota</taxon>
        <taxon>Chytridiomycota incertae sedis</taxon>
        <taxon>Chytridiomycetes</taxon>
        <taxon>Rhizophydiales</taxon>
        <taxon>Rhizophydiales incertae sedis</taxon>
        <taxon>Polyrhizophydium</taxon>
    </lineage>
</organism>
<evidence type="ECO:0000256" key="6">
    <source>
        <dbReference type="PROSITE-ProRule" id="PRU00094"/>
    </source>
</evidence>
<keyword evidence="1" id="KW-0479">Metal-binding</keyword>
<dbReference type="EMBL" id="JADGIZ020000040">
    <property type="protein sequence ID" value="KAL2913893.1"/>
    <property type="molecule type" value="Genomic_DNA"/>
</dbReference>
<feature type="compositionally biased region" description="Low complexity" evidence="7">
    <location>
        <begin position="212"/>
        <end position="228"/>
    </location>
</feature>
<evidence type="ECO:0000313" key="9">
    <source>
        <dbReference type="EMBL" id="KAL2913893.1"/>
    </source>
</evidence>
<dbReference type="SUPFAM" id="SSF57716">
    <property type="entry name" value="Glucocorticoid receptor-like (DNA-binding domain)"/>
    <property type="match status" value="1"/>
</dbReference>
<sequence>MLAPLQPHAASAAESPSPGPLPSAAAELEGGLPPSKRRAWDADVEPEPSAPRTSSPAPSADAEIDVESCSPVLAPVSSAAYPDAHPGIGQPADNGLEPDADTAGASSADAIAGDDPASASSGASPSASPSATPPPSSAATAVESPSAPKYCHYCGATSTPMWRHGPGHYVNLCNSCGVKWRRGKILQSKQFRHPLCKISVKRGGGSGCVGLDSTPSPVSATPAAASRASDVDMDEPSSLGADARGAGHAESAAAKDGQDADKDDADRVKLEDVGDDSMPSTDTPMERRTRLRTRSLAVGDAEQVSGGSADHVRTPRARRLSRSTTRRASTSAVLGGYGLKAGLLTQSVIEPDEPGDLDTQLSRLLAVKTEMVGPEAHLAATESALVSRQALVASPKSLDCEAAGLPTPILDHASSGSASGPPAAPTTLPHNTAAPPSLPTPAQAMPPARPRSRTKSGCEPRRRSVSKATRPSLAGGPVRQRSLSLMEVDDDDVLAAAASGDRPPAARARRRPRTKSLTAAAHAGAAAHGPLSPVTPTQEFAARVGMAFSSACVAAAAVAAVAAAASASGPACAAAAGPCMPGPHDLYASPPLSGDPRGPGAQLAGACASGLPAGRPHPAATHPYMQLPLGSGSATASTVSTPESDISLGKAALSNKSPTLVPSGSTVSSGSPTQASDSPQLALPSATVVSSAAACEPQPGFMVACSPTTLSGQEAGQGQGLQAIQQTARAAETPSSAAVGPLIPPPPPPPPPVITLRLPKAPVSRSGTAPLAGPGRSAARPQSRSRITKPARRSSTSMLMPGAADPLHAPTVATNGFVEPAPASAPATEAPSAAMTAAARTLRTQEFATLLRLVPGDKVPGLVEILMGDLDEAARGAVGRGEQVAVSVMHLGQTTWGKLWTYARGLN</sequence>
<accession>A0ABR4N348</accession>
<dbReference type="Pfam" id="PF00320">
    <property type="entry name" value="GATA"/>
    <property type="match status" value="1"/>
</dbReference>
<evidence type="ECO:0000256" key="5">
    <source>
        <dbReference type="ARBA" id="ARBA00023163"/>
    </source>
</evidence>
<dbReference type="InterPro" id="IPR013088">
    <property type="entry name" value="Znf_NHR/GATA"/>
</dbReference>
<dbReference type="Gene3D" id="3.30.50.10">
    <property type="entry name" value="Erythroid Transcription Factor GATA-1, subunit A"/>
    <property type="match status" value="1"/>
</dbReference>
<evidence type="ECO:0000313" key="10">
    <source>
        <dbReference type="Proteomes" id="UP001527925"/>
    </source>
</evidence>
<gene>
    <name evidence="9" type="ORF">HK105_206627</name>
</gene>
<dbReference type="Proteomes" id="UP001527925">
    <property type="component" value="Unassembled WGS sequence"/>
</dbReference>
<keyword evidence="5" id="KW-0804">Transcription</keyword>
<dbReference type="InterPro" id="IPR000679">
    <property type="entry name" value="Znf_GATA"/>
</dbReference>
<evidence type="ECO:0000256" key="2">
    <source>
        <dbReference type="ARBA" id="ARBA00022771"/>
    </source>
</evidence>
<keyword evidence="4" id="KW-0805">Transcription regulation</keyword>
<proteinExistence type="predicted"/>
<evidence type="ECO:0000256" key="7">
    <source>
        <dbReference type="SAM" id="MobiDB-lite"/>
    </source>
</evidence>
<evidence type="ECO:0000256" key="4">
    <source>
        <dbReference type="ARBA" id="ARBA00023015"/>
    </source>
</evidence>
<feature type="region of interest" description="Disordered" evidence="7">
    <location>
        <begin position="208"/>
        <end position="329"/>
    </location>
</feature>
<feature type="region of interest" description="Disordered" evidence="7">
    <location>
        <begin position="763"/>
        <end position="801"/>
    </location>
</feature>
<feature type="compositionally biased region" description="Basic residues" evidence="7">
    <location>
        <begin position="314"/>
        <end position="325"/>
    </location>
</feature>
<feature type="compositionally biased region" description="Low complexity" evidence="7">
    <location>
        <begin position="241"/>
        <end position="255"/>
    </location>
</feature>
<feature type="compositionally biased region" description="Low complexity" evidence="7">
    <location>
        <begin position="519"/>
        <end position="529"/>
    </location>
</feature>
<comment type="caution">
    <text evidence="9">The sequence shown here is derived from an EMBL/GenBank/DDBJ whole genome shotgun (WGS) entry which is preliminary data.</text>
</comment>
<feature type="compositionally biased region" description="Low complexity" evidence="7">
    <location>
        <begin position="494"/>
        <end position="506"/>
    </location>
</feature>
<keyword evidence="3" id="KW-0862">Zinc</keyword>
<evidence type="ECO:0000256" key="3">
    <source>
        <dbReference type="ARBA" id="ARBA00022833"/>
    </source>
</evidence>
<evidence type="ECO:0000256" key="1">
    <source>
        <dbReference type="ARBA" id="ARBA00022723"/>
    </source>
</evidence>
<dbReference type="PROSITE" id="PS50114">
    <property type="entry name" value="GATA_ZN_FINGER_2"/>
    <property type="match status" value="1"/>
</dbReference>